<organism evidence="2 3">
    <name type="scientific">Pseudoduganella buxea</name>
    <dbReference type="NCBI Taxonomy" id="1949069"/>
    <lineage>
        <taxon>Bacteria</taxon>
        <taxon>Pseudomonadati</taxon>
        <taxon>Pseudomonadota</taxon>
        <taxon>Betaproteobacteria</taxon>
        <taxon>Burkholderiales</taxon>
        <taxon>Oxalobacteraceae</taxon>
        <taxon>Telluria group</taxon>
        <taxon>Pseudoduganella</taxon>
    </lineage>
</organism>
<keyword evidence="3" id="KW-1185">Reference proteome</keyword>
<reference evidence="3" key="1">
    <citation type="journal article" date="2019" name="Int. J. Syst. Evol. Microbiol.">
        <title>The Global Catalogue of Microorganisms (GCM) 10K type strain sequencing project: providing services to taxonomists for standard genome sequencing and annotation.</title>
        <authorList>
            <consortium name="The Broad Institute Genomics Platform"/>
            <consortium name="The Broad Institute Genome Sequencing Center for Infectious Disease"/>
            <person name="Wu L."/>
            <person name="Ma J."/>
        </authorList>
    </citation>
    <scope>NUCLEOTIDE SEQUENCE [LARGE SCALE GENOMIC DNA]</scope>
    <source>
        <strain evidence="3">CGMCC 1.15931</strain>
    </source>
</reference>
<gene>
    <name evidence="2" type="ORF">GCM10011572_53310</name>
</gene>
<protein>
    <submittedName>
        <fullName evidence="2">Uncharacterized protein</fullName>
    </submittedName>
</protein>
<feature type="region of interest" description="Disordered" evidence="1">
    <location>
        <begin position="1"/>
        <end position="27"/>
    </location>
</feature>
<name>A0ABQ1LML5_9BURK</name>
<evidence type="ECO:0000313" key="3">
    <source>
        <dbReference type="Proteomes" id="UP000622638"/>
    </source>
</evidence>
<proteinExistence type="predicted"/>
<comment type="caution">
    <text evidence="2">The sequence shown here is derived from an EMBL/GenBank/DDBJ whole genome shotgun (WGS) entry which is preliminary data.</text>
</comment>
<evidence type="ECO:0000313" key="2">
    <source>
        <dbReference type="EMBL" id="GGC25242.1"/>
    </source>
</evidence>
<sequence length="80" mass="8401">MAQCVTTASTERRNSHHIAGDLRPGMRQLKNATPAGVLPGSGTCSAALDRLELIDASQLGATPMREAKVRLAAPRSLSSM</sequence>
<accession>A0ABQ1LML5</accession>
<dbReference type="EMBL" id="BMKG01000049">
    <property type="protein sequence ID" value="GGC25242.1"/>
    <property type="molecule type" value="Genomic_DNA"/>
</dbReference>
<evidence type="ECO:0000256" key="1">
    <source>
        <dbReference type="SAM" id="MobiDB-lite"/>
    </source>
</evidence>
<dbReference type="Proteomes" id="UP000622638">
    <property type="component" value="Unassembled WGS sequence"/>
</dbReference>